<keyword evidence="3" id="KW-1185">Reference proteome</keyword>
<dbReference type="Proteomes" id="UP000614200">
    <property type="component" value="Unassembled WGS sequence"/>
</dbReference>
<dbReference type="RefSeq" id="WP_194701139.1">
    <property type="nucleotide sequence ID" value="NZ_JADKNH010000004.1"/>
</dbReference>
<name>A0ABR9ZSP5_9FIRM</name>
<evidence type="ECO:0000313" key="3">
    <source>
        <dbReference type="Proteomes" id="UP000614200"/>
    </source>
</evidence>
<feature type="transmembrane region" description="Helical" evidence="1">
    <location>
        <begin position="96"/>
        <end position="118"/>
    </location>
</feature>
<keyword evidence="1" id="KW-1133">Transmembrane helix</keyword>
<keyword evidence="1" id="KW-0472">Membrane</keyword>
<evidence type="ECO:0000313" key="2">
    <source>
        <dbReference type="EMBL" id="MBF4692895.1"/>
    </source>
</evidence>
<proteinExistence type="predicted"/>
<feature type="transmembrane region" description="Helical" evidence="1">
    <location>
        <begin position="149"/>
        <end position="167"/>
    </location>
</feature>
<keyword evidence="1" id="KW-0812">Transmembrane</keyword>
<dbReference type="EMBL" id="JADKNH010000004">
    <property type="protein sequence ID" value="MBF4692895.1"/>
    <property type="molecule type" value="Genomic_DNA"/>
</dbReference>
<feature type="transmembrane region" description="Helical" evidence="1">
    <location>
        <begin position="188"/>
        <end position="213"/>
    </location>
</feature>
<protein>
    <recommendedName>
        <fullName evidence="4">ABC transporter permease</fullName>
    </recommendedName>
</protein>
<organism evidence="2 3">
    <name type="scientific">Fusibacter ferrireducens</name>
    <dbReference type="NCBI Taxonomy" id="2785058"/>
    <lineage>
        <taxon>Bacteria</taxon>
        <taxon>Bacillati</taxon>
        <taxon>Bacillota</taxon>
        <taxon>Clostridia</taxon>
        <taxon>Eubacteriales</taxon>
        <taxon>Eubacteriales Family XII. Incertae Sedis</taxon>
        <taxon>Fusibacter</taxon>
    </lineage>
</organism>
<evidence type="ECO:0008006" key="4">
    <source>
        <dbReference type="Google" id="ProtNLM"/>
    </source>
</evidence>
<comment type="caution">
    <text evidence="2">The sequence shown here is derived from an EMBL/GenBank/DDBJ whole genome shotgun (WGS) entry which is preliminary data.</text>
</comment>
<gene>
    <name evidence="2" type="ORF">ISU02_07175</name>
</gene>
<sequence>MSVKKQEHKLHALSIHMKYGEVLHIDDISKERKDNYLKLCTEFGTSIIVEDEDSVRNLLSQDVAKISVKEYSHEYRGYFFPIKKGLLSESTFGRRLYTIAIKLFVLFSVFIVLGFIGLKVVEGTIVDVMFDPDLLRALLNEMLSMIGKLFKYTFILMLLANLVDYALSYKAYYPVNQDGTEPVEITRVGNTAVVLVFALCYTIAVRIVSAVFLL</sequence>
<accession>A0ABR9ZSP5</accession>
<reference evidence="2 3" key="1">
    <citation type="submission" date="2020-11" db="EMBL/GenBank/DDBJ databases">
        <title>Fusibacter basophilias sp. nov.</title>
        <authorList>
            <person name="Qiu D."/>
        </authorList>
    </citation>
    <scope>NUCLEOTIDE SEQUENCE [LARGE SCALE GENOMIC DNA]</scope>
    <source>
        <strain evidence="2 3">Q10-2</strain>
    </source>
</reference>
<evidence type="ECO:0000256" key="1">
    <source>
        <dbReference type="SAM" id="Phobius"/>
    </source>
</evidence>